<keyword evidence="2" id="KW-0808">Transferase</keyword>
<protein>
    <submittedName>
        <fullName evidence="4">Glycosyltransferase family 2 protein</fullName>
    </submittedName>
</protein>
<dbReference type="CDD" id="cd00761">
    <property type="entry name" value="Glyco_tranf_GTA_type"/>
    <property type="match status" value="1"/>
</dbReference>
<evidence type="ECO:0000256" key="1">
    <source>
        <dbReference type="ARBA" id="ARBA00022676"/>
    </source>
</evidence>
<dbReference type="SUPFAM" id="SSF53448">
    <property type="entry name" value="Nucleotide-diphospho-sugar transferases"/>
    <property type="match status" value="1"/>
</dbReference>
<gene>
    <name evidence="4" type="ORF">DW916_11085</name>
</gene>
<dbReference type="EMBL" id="QSFW01000024">
    <property type="protein sequence ID" value="RHA84542.1"/>
    <property type="molecule type" value="Genomic_DNA"/>
</dbReference>
<proteinExistence type="predicted"/>
<accession>A0AA92UYB1</accession>
<dbReference type="GO" id="GO:0016758">
    <property type="term" value="F:hexosyltransferase activity"/>
    <property type="evidence" value="ECO:0007669"/>
    <property type="project" value="UniProtKB-ARBA"/>
</dbReference>
<sequence length="332" mass="38877">MNYNLSPLISIIIPIYNGEKYLKVCLDSILAQTYTHFELILVDDGSTDTSSQICDAYAESDSRVITYHISNGGVSHARNYGINVAKGGWITFIDCDDWITPDYLKDFASQNLEPSTLYIIQADKVENGKIKPWPYLYKEGICELRSGNERTIDKLMVYGTPWGKFFNSAVLKENDILFDEQISNHEDTLFYFEYIRRIKNVFSILSSRYYYRIESTGSLSKKMAKYQDFLYSSSRITDELNCMIQSNGLKNGVFRRTRHLIQYIKTKAIRSSYFRNESDVKKEEVLKMVSRKEILKYYRPTSFRAIVFMMVLLLFDPLRKQILLFFKYKLNK</sequence>
<dbReference type="AlphaFoldDB" id="A0AA92UYB1"/>
<reference evidence="4 5" key="1">
    <citation type="submission" date="2018-08" db="EMBL/GenBank/DDBJ databases">
        <title>A genome reference for cultivated species of the human gut microbiota.</title>
        <authorList>
            <person name="Zou Y."/>
            <person name="Xue W."/>
            <person name="Luo G."/>
        </authorList>
    </citation>
    <scope>NUCLEOTIDE SEQUENCE [LARGE SCALE GENOMIC DNA]</scope>
    <source>
        <strain evidence="4 5">AM42-23AC</strain>
    </source>
</reference>
<evidence type="ECO:0000313" key="5">
    <source>
        <dbReference type="Proteomes" id="UP000284990"/>
    </source>
</evidence>
<comment type="caution">
    <text evidence="4">The sequence shown here is derived from an EMBL/GenBank/DDBJ whole genome shotgun (WGS) entry which is preliminary data.</text>
</comment>
<keyword evidence="1" id="KW-0328">Glycosyltransferase</keyword>
<dbReference type="InterPro" id="IPR001173">
    <property type="entry name" value="Glyco_trans_2-like"/>
</dbReference>
<organism evidence="4 5">
    <name type="scientific">Segatella copri</name>
    <dbReference type="NCBI Taxonomy" id="165179"/>
    <lineage>
        <taxon>Bacteria</taxon>
        <taxon>Pseudomonadati</taxon>
        <taxon>Bacteroidota</taxon>
        <taxon>Bacteroidia</taxon>
        <taxon>Bacteroidales</taxon>
        <taxon>Prevotellaceae</taxon>
        <taxon>Segatella</taxon>
    </lineage>
</organism>
<evidence type="ECO:0000256" key="2">
    <source>
        <dbReference type="ARBA" id="ARBA00022679"/>
    </source>
</evidence>
<dbReference type="RefSeq" id="WP_118191103.1">
    <property type="nucleotide sequence ID" value="NZ_QSFW01000024.1"/>
</dbReference>
<name>A0AA92UYB1_9BACT</name>
<dbReference type="Pfam" id="PF00535">
    <property type="entry name" value="Glycos_transf_2"/>
    <property type="match status" value="1"/>
</dbReference>
<evidence type="ECO:0000313" key="4">
    <source>
        <dbReference type="EMBL" id="RHA84542.1"/>
    </source>
</evidence>
<dbReference type="PANTHER" id="PTHR22916:SF51">
    <property type="entry name" value="GLYCOSYLTRANSFERASE EPSH-RELATED"/>
    <property type="match status" value="1"/>
</dbReference>
<dbReference type="PANTHER" id="PTHR22916">
    <property type="entry name" value="GLYCOSYLTRANSFERASE"/>
    <property type="match status" value="1"/>
</dbReference>
<dbReference type="InterPro" id="IPR029044">
    <property type="entry name" value="Nucleotide-diphossugar_trans"/>
</dbReference>
<evidence type="ECO:0000259" key="3">
    <source>
        <dbReference type="Pfam" id="PF00535"/>
    </source>
</evidence>
<dbReference type="Gene3D" id="3.90.550.10">
    <property type="entry name" value="Spore Coat Polysaccharide Biosynthesis Protein SpsA, Chain A"/>
    <property type="match status" value="1"/>
</dbReference>
<dbReference type="Proteomes" id="UP000284990">
    <property type="component" value="Unassembled WGS sequence"/>
</dbReference>
<feature type="domain" description="Glycosyltransferase 2-like" evidence="3">
    <location>
        <begin position="10"/>
        <end position="137"/>
    </location>
</feature>